<dbReference type="AlphaFoldDB" id="A0A8J3ACQ6"/>
<evidence type="ECO:0000313" key="6">
    <source>
        <dbReference type="EMBL" id="GGI08701.1"/>
    </source>
</evidence>
<evidence type="ECO:0000259" key="4">
    <source>
        <dbReference type="PROSITE" id="PS51077"/>
    </source>
</evidence>
<dbReference type="PROSITE" id="PS51077">
    <property type="entry name" value="HTH_ICLR"/>
    <property type="match status" value="1"/>
</dbReference>
<evidence type="ECO:0000259" key="5">
    <source>
        <dbReference type="PROSITE" id="PS51078"/>
    </source>
</evidence>
<evidence type="ECO:0000313" key="7">
    <source>
        <dbReference type="Proteomes" id="UP000650511"/>
    </source>
</evidence>
<dbReference type="SUPFAM" id="SSF46785">
    <property type="entry name" value="Winged helix' DNA-binding domain"/>
    <property type="match status" value="1"/>
</dbReference>
<reference evidence="6" key="2">
    <citation type="submission" date="2020-09" db="EMBL/GenBank/DDBJ databases">
        <authorList>
            <person name="Sun Q."/>
            <person name="Zhou Y."/>
        </authorList>
    </citation>
    <scope>NUCLEOTIDE SEQUENCE</scope>
    <source>
        <strain evidence="6">CGMCC 1.14988</strain>
    </source>
</reference>
<dbReference type="SUPFAM" id="SSF55781">
    <property type="entry name" value="GAF domain-like"/>
    <property type="match status" value="1"/>
</dbReference>
<dbReference type="InterPro" id="IPR036390">
    <property type="entry name" value="WH_DNA-bd_sf"/>
</dbReference>
<gene>
    <name evidence="6" type="ORF">GCM10011354_30410</name>
</gene>
<dbReference type="GO" id="GO:0045892">
    <property type="term" value="P:negative regulation of DNA-templated transcription"/>
    <property type="evidence" value="ECO:0007669"/>
    <property type="project" value="TreeGrafter"/>
</dbReference>
<dbReference type="PANTHER" id="PTHR30136:SF24">
    <property type="entry name" value="HTH-TYPE TRANSCRIPTIONAL REPRESSOR ALLR"/>
    <property type="match status" value="1"/>
</dbReference>
<dbReference type="GO" id="GO:0003700">
    <property type="term" value="F:DNA-binding transcription factor activity"/>
    <property type="evidence" value="ECO:0007669"/>
    <property type="project" value="TreeGrafter"/>
</dbReference>
<dbReference type="GO" id="GO:0003677">
    <property type="term" value="F:DNA binding"/>
    <property type="evidence" value="ECO:0007669"/>
    <property type="project" value="UniProtKB-KW"/>
</dbReference>
<dbReference type="OrthoDB" id="3734039at2"/>
<evidence type="ECO:0000256" key="1">
    <source>
        <dbReference type="ARBA" id="ARBA00023015"/>
    </source>
</evidence>
<dbReference type="Gene3D" id="1.10.10.10">
    <property type="entry name" value="Winged helix-like DNA-binding domain superfamily/Winged helix DNA-binding domain"/>
    <property type="match status" value="1"/>
</dbReference>
<evidence type="ECO:0000256" key="3">
    <source>
        <dbReference type="ARBA" id="ARBA00023163"/>
    </source>
</evidence>
<dbReference type="PROSITE" id="PS51078">
    <property type="entry name" value="ICLR_ED"/>
    <property type="match status" value="1"/>
</dbReference>
<organism evidence="6 7">
    <name type="scientific">Egicoccus halophilus</name>
    <dbReference type="NCBI Taxonomy" id="1670830"/>
    <lineage>
        <taxon>Bacteria</taxon>
        <taxon>Bacillati</taxon>
        <taxon>Actinomycetota</taxon>
        <taxon>Nitriliruptoria</taxon>
        <taxon>Egicoccales</taxon>
        <taxon>Egicoccaceae</taxon>
        <taxon>Egicoccus</taxon>
    </lineage>
</organism>
<comment type="caution">
    <text evidence="6">The sequence shown here is derived from an EMBL/GenBank/DDBJ whole genome shotgun (WGS) entry which is preliminary data.</text>
</comment>
<accession>A0A8J3ACQ6</accession>
<keyword evidence="1" id="KW-0805">Transcription regulation</keyword>
<dbReference type="InterPro" id="IPR029016">
    <property type="entry name" value="GAF-like_dom_sf"/>
</dbReference>
<feature type="domain" description="IclR-ED" evidence="5">
    <location>
        <begin position="74"/>
        <end position="261"/>
    </location>
</feature>
<dbReference type="Pfam" id="PF09339">
    <property type="entry name" value="HTH_IclR"/>
    <property type="match status" value="1"/>
</dbReference>
<dbReference type="Gene3D" id="3.30.450.40">
    <property type="match status" value="1"/>
</dbReference>
<keyword evidence="3" id="KW-0804">Transcription</keyword>
<dbReference type="Proteomes" id="UP000650511">
    <property type="component" value="Unassembled WGS sequence"/>
</dbReference>
<dbReference type="InterPro" id="IPR014757">
    <property type="entry name" value="Tscrpt_reg_IclR_C"/>
</dbReference>
<reference evidence="6" key="1">
    <citation type="journal article" date="2014" name="Int. J. Syst. Evol. Microbiol.">
        <title>Complete genome sequence of Corynebacterium casei LMG S-19264T (=DSM 44701T), isolated from a smear-ripened cheese.</title>
        <authorList>
            <consortium name="US DOE Joint Genome Institute (JGI-PGF)"/>
            <person name="Walter F."/>
            <person name="Albersmeier A."/>
            <person name="Kalinowski J."/>
            <person name="Ruckert C."/>
        </authorList>
    </citation>
    <scope>NUCLEOTIDE SEQUENCE</scope>
    <source>
        <strain evidence="6">CGMCC 1.14988</strain>
    </source>
</reference>
<dbReference type="SMART" id="SM00346">
    <property type="entry name" value="HTH_ICLR"/>
    <property type="match status" value="1"/>
</dbReference>
<dbReference type="InterPro" id="IPR005471">
    <property type="entry name" value="Tscrpt_reg_IclR_N"/>
</dbReference>
<evidence type="ECO:0000256" key="2">
    <source>
        <dbReference type="ARBA" id="ARBA00023125"/>
    </source>
</evidence>
<sequence>MTETTRSAPRTVKSAKRTVELLLLLAQPEGRLGLAEIARRLSMPKSSAHSLVTTLVAQGALTTDRAGDYALAPHFLAVIDDAYKRLDIRHAAIDVMRDVSSRLAATCNLATLDGHDVVYVDQVRDESHPMQLTTHIGVRIPAHATALGKVLVAEMSDTTRNAWMGAHTFSAMTGRTVESAARMHEEIERYRRLGYATDDEELHEGVLCIAAPVRDSSGDAVGAISVTTIKSRLLLSSDDAKADAGTALREAGQMISRRLGWMG</sequence>
<keyword evidence="2" id="KW-0238">DNA-binding</keyword>
<dbReference type="EMBL" id="BMHA01000012">
    <property type="protein sequence ID" value="GGI08701.1"/>
    <property type="molecule type" value="Genomic_DNA"/>
</dbReference>
<dbReference type="Pfam" id="PF01614">
    <property type="entry name" value="IclR_C"/>
    <property type="match status" value="1"/>
</dbReference>
<proteinExistence type="predicted"/>
<keyword evidence="7" id="KW-1185">Reference proteome</keyword>
<feature type="domain" description="HTH iclR-type" evidence="4">
    <location>
        <begin position="12"/>
        <end position="73"/>
    </location>
</feature>
<dbReference type="InterPro" id="IPR036388">
    <property type="entry name" value="WH-like_DNA-bd_sf"/>
</dbReference>
<dbReference type="PANTHER" id="PTHR30136">
    <property type="entry name" value="HELIX-TURN-HELIX TRANSCRIPTIONAL REGULATOR, ICLR FAMILY"/>
    <property type="match status" value="1"/>
</dbReference>
<name>A0A8J3ACQ6_9ACTN</name>
<dbReference type="InterPro" id="IPR050707">
    <property type="entry name" value="HTH_MetabolicPath_Reg"/>
</dbReference>
<protein>
    <submittedName>
        <fullName evidence="6">IclR family transcriptional regulator</fullName>
    </submittedName>
</protein>
<dbReference type="RefSeq" id="WP_130650436.1">
    <property type="nucleotide sequence ID" value="NZ_BMHA01000012.1"/>
</dbReference>